<gene>
    <name evidence="2" type="ORF">Taro_050532</name>
</gene>
<dbReference type="Proteomes" id="UP000652761">
    <property type="component" value="Unassembled WGS sequence"/>
</dbReference>
<dbReference type="AlphaFoldDB" id="A0A843XEA4"/>
<keyword evidence="3" id="KW-1185">Reference proteome</keyword>
<reference evidence="2" key="1">
    <citation type="submission" date="2017-07" db="EMBL/GenBank/DDBJ databases">
        <title>Taro Niue Genome Assembly and Annotation.</title>
        <authorList>
            <person name="Atibalentja N."/>
            <person name="Keating K."/>
            <person name="Fields C.J."/>
        </authorList>
    </citation>
    <scope>NUCLEOTIDE SEQUENCE</scope>
    <source>
        <strain evidence="2">Niue_2</strain>
        <tissue evidence="2">Leaf</tissue>
    </source>
</reference>
<protein>
    <recommendedName>
        <fullName evidence="1">Retrotransposon gag domain-containing protein</fullName>
    </recommendedName>
</protein>
<proteinExistence type="predicted"/>
<dbReference type="InterPro" id="IPR005162">
    <property type="entry name" value="Retrotrans_gag_dom"/>
</dbReference>
<dbReference type="EMBL" id="NMUH01007620">
    <property type="protein sequence ID" value="MQM17560.1"/>
    <property type="molecule type" value="Genomic_DNA"/>
</dbReference>
<feature type="domain" description="Retrotransposon gag" evidence="1">
    <location>
        <begin position="73"/>
        <end position="136"/>
    </location>
</feature>
<evidence type="ECO:0000259" key="1">
    <source>
        <dbReference type="Pfam" id="PF03732"/>
    </source>
</evidence>
<evidence type="ECO:0000313" key="2">
    <source>
        <dbReference type="EMBL" id="MQM17560.1"/>
    </source>
</evidence>
<dbReference type="OrthoDB" id="621298at2759"/>
<name>A0A843XEA4_COLES</name>
<comment type="caution">
    <text evidence="2">The sequence shown here is derived from an EMBL/GenBank/DDBJ whole genome shotgun (WGS) entry which is preliminary data.</text>
</comment>
<dbReference type="Pfam" id="PF03732">
    <property type="entry name" value="Retrotrans_gag"/>
    <property type="match status" value="1"/>
</dbReference>
<evidence type="ECO:0000313" key="3">
    <source>
        <dbReference type="Proteomes" id="UP000652761"/>
    </source>
</evidence>
<sequence>MRQPDLSRSVSECDLSWCRVQKATEDLVALKVPRAVYLCMVMLLLDYRYVLCMALVSGALAPVELEEWWRLKMQTAFAGRIEGTITWPEFLTVFSDIFCPVQIQQAKREQFWTLQQGNLSVLEYQMRFVALSRELGPESLKVPGMGLRQCGPQEWCWLVSTVSWLVLVEQQLDL</sequence>
<organism evidence="2 3">
    <name type="scientific">Colocasia esculenta</name>
    <name type="common">Wild taro</name>
    <name type="synonym">Arum esculentum</name>
    <dbReference type="NCBI Taxonomy" id="4460"/>
    <lineage>
        <taxon>Eukaryota</taxon>
        <taxon>Viridiplantae</taxon>
        <taxon>Streptophyta</taxon>
        <taxon>Embryophyta</taxon>
        <taxon>Tracheophyta</taxon>
        <taxon>Spermatophyta</taxon>
        <taxon>Magnoliopsida</taxon>
        <taxon>Liliopsida</taxon>
        <taxon>Araceae</taxon>
        <taxon>Aroideae</taxon>
        <taxon>Colocasieae</taxon>
        <taxon>Colocasia</taxon>
    </lineage>
</organism>
<accession>A0A843XEA4</accession>